<name>A0ABT3QNZ3_9HYPH</name>
<evidence type="ECO:0000256" key="1">
    <source>
        <dbReference type="SAM" id="MobiDB-lite"/>
    </source>
</evidence>
<proteinExistence type="predicted"/>
<protein>
    <submittedName>
        <fullName evidence="2">Uncharacterized protein</fullName>
    </submittedName>
</protein>
<accession>A0ABT3QNZ3</accession>
<comment type="caution">
    <text evidence="2">The sequence shown here is derived from an EMBL/GenBank/DDBJ whole genome shotgun (WGS) entry which is preliminary data.</text>
</comment>
<sequence>MNFSKFFRFISAKQHQDSVDYIDAKKATKGGGGFRSESPQLWDDGLSQ</sequence>
<reference evidence="2 3" key="1">
    <citation type="submission" date="2022-11" db="EMBL/GenBank/DDBJ databases">
        <title>Brucella sp. YY2X, whole genome shotgun sequencing project.</title>
        <authorList>
            <person name="Yang Y."/>
        </authorList>
    </citation>
    <scope>NUCLEOTIDE SEQUENCE [LARGE SCALE GENOMIC DNA]</scope>
    <source>
        <strain evidence="2 3">YY2X</strain>
    </source>
</reference>
<gene>
    <name evidence="2" type="ORF">OPR82_10875</name>
</gene>
<feature type="region of interest" description="Disordered" evidence="1">
    <location>
        <begin position="28"/>
        <end position="48"/>
    </location>
</feature>
<dbReference type="Proteomes" id="UP001301216">
    <property type="component" value="Unassembled WGS sequence"/>
</dbReference>
<dbReference type="RefSeq" id="WP_265984805.1">
    <property type="nucleotide sequence ID" value="NZ_JAPHAV010000004.1"/>
</dbReference>
<evidence type="ECO:0000313" key="2">
    <source>
        <dbReference type="EMBL" id="MCX2697280.1"/>
    </source>
</evidence>
<dbReference type="EMBL" id="JAPHAV010000004">
    <property type="protein sequence ID" value="MCX2697280.1"/>
    <property type="molecule type" value="Genomic_DNA"/>
</dbReference>
<keyword evidence="3" id="KW-1185">Reference proteome</keyword>
<evidence type="ECO:0000313" key="3">
    <source>
        <dbReference type="Proteomes" id="UP001301216"/>
    </source>
</evidence>
<organism evidence="2 3">
    <name type="scientific">Ochrobactrum chromiisoli</name>
    <dbReference type="NCBI Taxonomy" id="2993941"/>
    <lineage>
        <taxon>Bacteria</taxon>
        <taxon>Pseudomonadati</taxon>
        <taxon>Pseudomonadota</taxon>
        <taxon>Alphaproteobacteria</taxon>
        <taxon>Hyphomicrobiales</taxon>
        <taxon>Brucellaceae</taxon>
        <taxon>Brucella/Ochrobactrum group</taxon>
        <taxon>Ochrobactrum</taxon>
    </lineage>
</organism>